<dbReference type="Proteomes" id="UP000017836">
    <property type="component" value="Unassembled WGS sequence"/>
</dbReference>
<dbReference type="AlphaFoldDB" id="W1PHK5"/>
<dbReference type="EMBL" id="KI392980">
    <property type="protein sequence ID" value="ERN09482.1"/>
    <property type="molecule type" value="Genomic_DNA"/>
</dbReference>
<accession>W1PHK5</accession>
<evidence type="ECO:0000313" key="2">
    <source>
        <dbReference type="Proteomes" id="UP000017836"/>
    </source>
</evidence>
<organism evidence="1 2">
    <name type="scientific">Amborella trichopoda</name>
    <dbReference type="NCBI Taxonomy" id="13333"/>
    <lineage>
        <taxon>Eukaryota</taxon>
        <taxon>Viridiplantae</taxon>
        <taxon>Streptophyta</taxon>
        <taxon>Embryophyta</taxon>
        <taxon>Tracheophyta</taxon>
        <taxon>Spermatophyta</taxon>
        <taxon>Magnoliopsida</taxon>
        <taxon>Amborellales</taxon>
        <taxon>Amborellaceae</taxon>
        <taxon>Amborella</taxon>
    </lineage>
</organism>
<dbReference type="HOGENOM" id="CLU_3144710_0_0_1"/>
<keyword evidence="2" id="KW-1185">Reference proteome</keyword>
<evidence type="ECO:0000313" key="1">
    <source>
        <dbReference type="EMBL" id="ERN09482.1"/>
    </source>
</evidence>
<proteinExistence type="predicted"/>
<reference evidence="2" key="1">
    <citation type="journal article" date="2013" name="Science">
        <title>The Amborella genome and the evolution of flowering plants.</title>
        <authorList>
            <consortium name="Amborella Genome Project"/>
        </authorList>
    </citation>
    <scope>NUCLEOTIDE SEQUENCE [LARGE SCALE GENOMIC DNA]</scope>
</reference>
<protein>
    <submittedName>
        <fullName evidence="1">Uncharacterized protein</fullName>
    </submittedName>
</protein>
<name>W1PHK5_AMBTC</name>
<gene>
    <name evidence="1" type="ORF">AMTR_s00029p00108430</name>
</gene>
<sequence>MDSSNTPEKTTGIFTPPLNIRDEAKSSVEALAKEGVRAANHTITILVPF</sequence>
<dbReference type="Gramene" id="ERN09482">
    <property type="protein sequence ID" value="ERN09482"/>
    <property type="gene ID" value="AMTR_s00029p00108430"/>
</dbReference>